<dbReference type="EMBL" id="MT141302">
    <property type="protein sequence ID" value="QJA57996.1"/>
    <property type="molecule type" value="Genomic_DNA"/>
</dbReference>
<protein>
    <submittedName>
        <fullName evidence="3">Uncharacterized protein</fullName>
    </submittedName>
</protein>
<keyword evidence="1" id="KW-1133">Transmembrane helix</keyword>
<dbReference type="AlphaFoldDB" id="A0A6M3JQV5"/>
<keyword evidence="1" id="KW-0472">Membrane</keyword>
<proteinExistence type="predicted"/>
<evidence type="ECO:0000313" key="3">
    <source>
        <dbReference type="EMBL" id="QJA71658.1"/>
    </source>
</evidence>
<accession>A0A6M3JQV5</accession>
<evidence type="ECO:0000256" key="1">
    <source>
        <dbReference type="SAM" id="Phobius"/>
    </source>
</evidence>
<dbReference type="EMBL" id="MT141890">
    <property type="protein sequence ID" value="QJA71658.1"/>
    <property type="molecule type" value="Genomic_DNA"/>
</dbReference>
<sequence length="76" mass="8426">METKNKNGVNEARVKAVLGGGQDRVNEYLVRAVMRLENERDRRETMSGFWVTCRANIAVVIAFFAGIGGLITAIIK</sequence>
<gene>
    <name evidence="3" type="ORF">MM415A03111_0002</name>
    <name evidence="2" type="ORF">MM415B01524_0033</name>
</gene>
<keyword evidence="1" id="KW-0812">Transmembrane</keyword>
<reference evidence="3" key="1">
    <citation type="submission" date="2020-03" db="EMBL/GenBank/DDBJ databases">
        <title>The deep terrestrial virosphere.</title>
        <authorList>
            <person name="Holmfeldt K."/>
            <person name="Nilsson E."/>
            <person name="Simone D."/>
            <person name="Lopez-Fernandez M."/>
            <person name="Wu X."/>
            <person name="de Brujin I."/>
            <person name="Lundin D."/>
            <person name="Andersson A."/>
            <person name="Bertilsson S."/>
            <person name="Dopson M."/>
        </authorList>
    </citation>
    <scope>NUCLEOTIDE SEQUENCE</scope>
    <source>
        <strain evidence="3">MM415A03111</strain>
        <strain evidence="2">MM415B01524</strain>
    </source>
</reference>
<feature type="transmembrane region" description="Helical" evidence="1">
    <location>
        <begin position="55"/>
        <end position="75"/>
    </location>
</feature>
<organism evidence="3">
    <name type="scientific">viral metagenome</name>
    <dbReference type="NCBI Taxonomy" id="1070528"/>
    <lineage>
        <taxon>unclassified sequences</taxon>
        <taxon>metagenomes</taxon>
        <taxon>organismal metagenomes</taxon>
    </lineage>
</organism>
<name>A0A6M3JQV5_9ZZZZ</name>
<evidence type="ECO:0000313" key="2">
    <source>
        <dbReference type="EMBL" id="QJA57996.1"/>
    </source>
</evidence>